<dbReference type="Pfam" id="PF07963">
    <property type="entry name" value="N_methyl"/>
    <property type="match status" value="1"/>
</dbReference>
<feature type="transmembrane region" description="Helical" evidence="1">
    <location>
        <begin position="12"/>
        <end position="31"/>
    </location>
</feature>
<sequence length="124" mass="13856">MPNRYGFTLVELIITLFVISVAILGTVFAFMKTGSLTQDMENIIAADSYIEGEMENIRSENFDDITEPETTVTVWLGPPVSASTQVSVKIVNASSSFTSHTYPGKEIKRAVTFYIYKKGINYRQ</sequence>
<keyword evidence="1" id="KW-1133">Transmembrane helix</keyword>
<keyword evidence="1" id="KW-0472">Membrane</keyword>
<proteinExistence type="predicted"/>
<reference evidence="2 3" key="1">
    <citation type="submission" date="2018-06" db="EMBL/GenBank/DDBJ databases">
        <title>Extensive metabolic versatility and redundancy in microbially diverse, dynamic hydrothermal sediments.</title>
        <authorList>
            <person name="Dombrowski N."/>
            <person name="Teske A."/>
            <person name="Baker B.J."/>
        </authorList>
    </citation>
    <scope>NUCLEOTIDE SEQUENCE [LARGE SCALE GENOMIC DNA]</scope>
    <source>
        <strain evidence="2">B19_G9</strain>
    </source>
</reference>
<evidence type="ECO:0000313" key="3">
    <source>
        <dbReference type="Proteomes" id="UP000267654"/>
    </source>
</evidence>
<name>A0A662DA31_UNCAE</name>
<dbReference type="Proteomes" id="UP000267654">
    <property type="component" value="Unassembled WGS sequence"/>
</dbReference>
<keyword evidence="1" id="KW-0812">Transmembrane</keyword>
<evidence type="ECO:0000313" key="2">
    <source>
        <dbReference type="EMBL" id="RLE11193.1"/>
    </source>
</evidence>
<dbReference type="AlphaFoldDB" id="A0A662DA31"/>
<gene>
    <name evidence="2" type="ORF">DRI96_06615</name>
</gene>
<comment type="caution">
    <text evidence="2">The sequence shown here is derived from an EMBL/GenBank/DDBJ whole genome shotgun (WGS) entry which is preliminary data.</text>
</comment>
<accession>A0A662DA31</accession>
<evidence type="ECO:0000256" key="1">
    <source>
        <dbReference type="SAM" id="Phobius"/>
    </source>
</evidence>
<protein>
    <recommendedName>
        <fullName evidence="4">Prepilin-type N-terminal cleavage/methylation domain-containing protein</fullName>
    </recommendedName>
</protein>
<dbReference type="InterPro" id="IPR012902">
    <property type="entry name" value="N_methyl_site"/>
</dbReference>
<evidence type="ECO:0008006" key="4">
    <source>
        <dbReference type="Google" id="ProtNLM"/>
    </source>
</evidence>
<organism evidence="2 3">
    <name type="scientific">Aerophobetes bacterium</name>
    <dbReference type="NCBI Taxonomy" id="2030807"/>
    <lineage>
        <taxon>Bacteria</taxon>
        <taxon>Candidatus Aerophobota</taxon>
    </lineage>
</organism>
<dbReference type="EMBL" id="QMQB01000269">
    <property type="protein sequence ID" value="RLE11193.1"/>
    <property type="molecule type" value="Genomic_DNA"/>
</dbReference>
<dbReference type="NCBIfam" id="TIGR02532">
    <property type="entry name" value="IV_pilin_GFxxxE"/>
    <property type="match status" value="1"/>
</dbReference>